<dbReference type="InterPro" id="IPR025201">
    <property type="entry name" value="KdpD_TM"/>
</dbReference>
<keyword evidence="10" id="KW-0067">ATP-binding</keyword>
<evidence type="ECO:0000256" key="4">
    <source>
        <dbReference type="ARBA" id="ARBA00012438"/>
    </source>
</evidence>
<evidence type="ECO:0000313" key="16">
    <source>
        <dbReference type="EMBL" id="SDY96279.1"/>
    </source>
</evidence>
<feature type="transmembrane region" description="Helical" evidence="14">
    <location>
        <begin position="7"/>
        <end position="25"/>
    </location>
</feature>
<dbReference type="InterPro" id="IPR038318">
    <property type="entry name" value="KdpD_sf"/>
</dbReference>
<dbReference type="InterPro" id="IPR003594">
    <property type="entry name" value="HATPase_dom"/>
</dbReference>
<dbReference type="Pfam" id="PF02518">
    <property type="entry name" value="HATPase_c"/>
    <property type="match status" value="1"/>
</dbReference>
<protein>
    <recommendedName>
        <fullName evidence="4">histidine kinase</fullName>
        <ecNumber evidence="4">2.7.13.3</ecNumber>
    </recommendedName>
</protein>
<evidence type="ECO:0000256" key="2">
    <source>
        <dbReference type="ARBA" id="ARBA00004141"/>
    </source>
</evidence>
<dbReference type="InterPro" id="IPR036890">
    <property type="entry name" value="HATPase_C_sf"/>
</dbReference>
<feature type="transmembrane region" description="Helical" evidence="14">
    <location>
        <begin position="57"/>
        <end position="75"/>
    </location>
</feature>
<dbReference type="InterPro" id="IPR004358">
    <property type="entry name" value="Sig_transdc_His_kin-like_C"/>
</dbReference>
<keyword evidence="13 14" id="KW-0472">Membrane</keyword>
<evidence type="ECO:0000256" key="14">
    <source>
        <dbReference type="SAM" id="Phobius"/>
    </source>
</evidence>
<dbReference type="Pfam" id="PF13493">
    <property type="entry name" value="DUF4118"/>
    <property type="match status" value="1"/>
</dbReference>
<sequence length="454" mass="47326">MGPRRIWLGAAVGGAGLAACTLLLAPHRHAVSLAGITLLYLIPVVATAAVGGPWPALAAVAGADLLVNFFFIPPYHTFVVETRDHVIVLAVYILVAAAVAAAVEVAARQRARAARRDAEVALLAQATAEPVAEQSLTRLLTQVRDTFTMTAVALLESSPTGEHPVAAVGSPPPGRPVLSAPAGDGLRLAAWGPALIGEDRQTLARLAGAAARTLEAQRLADQAARARDLAEVDRVRAALLAAVGHDLRTPLACVKAAVSSLRQPDLHLPADARAELLATIEDSTDRLDALVENLLSMSRLQAGMLSVHLENVALDAVVARALLHQSDNGRVELDVPDALPLVHTDPGLLERILANLIANACTASPPQQPIHIDATATDRHVRLRVIDHGPGVPAADQERIFAPFQRLHDRGHGGLGLGLAIARGFTDAIGATLTPADTPGGGLTMTITLPRSVP</sequence>
<dbReference type="STRING" id="405436.SAMN05444365_104332"/>
<dbReference type="PROSITE" id="PS50109">
    <property type="entry name" value="HIS_KIN"/>
    <property type="match status" value="1"/>
</dbReference>
<dbReference type="InterPro" id="IPR005467">
    <property type="entry name" value="His_kinase_dom"/>
</dbReference>
<evidence type="ECO:0000256" key="6">
    <source>
        <dbReference type="ARBA" id="ARBA00022679"/>
    </source>
</evidence>
<keyword evidence="11 14" id="KW-1133">Transmembrane helix</keyword>
<dbReference type="PROSITE" id="PS51257">
    <property type="entry name" value="PROKAR_LIPOPROTEIN"/>
    <property type="match status" value="1"/>
</dbReference>
<dbReference type="PRINTS" id="PR00344">
    <property type="entry name" value="BCTRLSENSOR"/>
</dbReference>
<keyword evidence="12" id="KW-0902">Two-component regulatory system</keyword>
<evidence type="ECO:0000259" key="15">
    <source>
        <dbReference type="PROSITE" id="PS50109"/>
    </source>
</evidence>
<evidence type="ECO:0000256" key="13">
    <source>
        <dbReference type="ARBA" id="ARBA00023136"/>
    </source>
</evidence>
<dbReference type="Proteomes" id="UP000242415">
    <property type="component" value="Unassembled WGS sequence"/>
</dbReference>
<keyword evidence="9 16" id="KW-0418">Kinase</keyword>
<dbReference type="Gene3D" id="1.10.287.130">
    <property type="match status" value="1"/>
</dbReference>
<dbReference type="PANTHER" id="PTHR45569:SF1">
    <property type="entry name" value="SENSOR PROTEIN KDPD"/>
    <property type="match status" value="1"/>
</dbReference>
<name>A0A1H3P7D2_9ACTN</name>
<dbReference type="EC" id="2.7.13.3" evidence="4"/>
<evidence type="ECO:0000256" key="8">
    <source>
        <dbReference type="ARBA" id="ARBA00022741"/>
    </source>
</evidence>
<evidence type="ECO:0000256" key="9">
    <source>
        <dbReference type="ARBA" id="ARBA00022777"/>
    </source>
</evidence>
<keyword evidence="6" id="KW-0808">Transferase</keyword>
<comment type="subcellular location">
    <subcellularLocation>
        <location evidence="3">Cell membrane</location>
    </subcellularLocation>
    <subcellularLocation>
        <location evidence="2">Membrane</location>
        <topology evidence="2">Multi-pass membrane protein</topology>
    </subcellularLocation>
</comment>
<evidence type="ECO:0000313" key="17">
    <source>
        <dbReference type="Proteomes" id="UP000242415"/>
    </source>
</evidence>
<dbReference type="EMBL" id="FNPH01000004">
    <property type="protein sequence ID" value="SDY96279.1"/>
    <property type="molecule type" value="Genomic_DNA"/>
</dbReference>
<keyword evidence="7 14" id="KW-0812">Transmembrane</keyword>
<organism evidence="16 17">
    <name type="scientific">Micromonospora pattaloongensis</name>
    <dbReference type="NCBI Taxonomy" id="405436"/>
    <lineage>
        <taxon>Bacteria</taxon>
        <taxon>Bacillati</taxon>
        <taxon>Actinomycetota</taxon>
        <taxon>Actinomycetes</taxon>
        <taxon>Micromonosporales</taxon>
        <taxon>Micromonosporaceae</taxon>
        <taxon>Micromonospora</taxon>
    </lineage>
</organism>
<dbReference type="GO" id="GO:0005524">
    <property type="term" value="F:ATP binding"/>
    <property type="evidence" value="ECO:0007669"/>
    <property type="project" value="UniProtKB-KW"/>
</dbReference>
<dbReference type="SUPFAM" id="SSF47384">
    <property type="entry name" value="Homodimeric domain of signal transducing histidine kinase"/>
    <property type="match status" value="1"/>
</dbReference>
<comment type="catalytic activity">
    <reaction evidence="1">
        <text>ATP + protein L-histidine = ADP + protein N-phospho-L-histidine.</text>
        <dbReference type="EC" id="2.7.13.3"/>
    </reaction>
</comment>
<dbReference type="InterPro" id="IPR003661">
    <property type="entry name" value="HisK_dim/P_dom"/>
</dbReference>
<dbReference type="OrthoDB" id="9806130at2"/>
<dbReference type="AlphaFoldDB" id="A0A1H3P7D2"/>
<evidence type="ECO:0000256" key="1">
    <source>
        <dbReference type="ARBA" id="ARBA00000085"/>
    </source>
</evidence>
<dbReference type="CDD" id="cd00082">
    <property type="entry name" value="HisKA"/>
    <property type="match status" value="1"/>
</dbReference>
<dbReference type="GO" id="GO:0000155">
    <property type="term" value="F:phosphorelay sensor kinase activity"/>
    <property type="evidence" value="ECO:0007669"/>
    <property type="project" value="InterPro"/>
</dbReference>
<dbReference type="SMART" id="SM00388">
    <property type="entry name" value="HisKA"/>
    <property type="match status" value="1"/>
</dbReference>
<feature type="transmembrane region" description="Helical" evidence="14">
    <location>
        <begin position="87"/>
        <end position="107"/>
    </location>
</feature>
<dbReference type="GO" id="GO:0005886">
    <property type="term" value="C:plasma membrane"/>
    <property type="evidence" value="ECO:0007669"/>
    <property type="project" value="UniProtKB-SubCell"/>
</dbReference>
<reference evidence="17" key="1">
    <citation type="submission" date="2016-10" db="EMBL/GenBank/DDBJ databases">
        <authorList>
            <person name="Varghese N."/>
            <person name="Submissions S."/>
        </authorList>
    </citation>
    <scope>NUCLEOTIDE SEQUENCE [LARGE SCALE GENOMIC DNA]</scope>
    <source>
        <strain evidence="17">DSM 45245</strain>
    </source>
</reference>
<evidence type="ECO:0000256" key="11">
    <source>
        <dbReference type="ARBA" id="ARBA00022989"/>
    </source>
</evidence>
<evidence type="ECO:0000256" key="5">
    <source>
        <dbReference type="ARBA" id="ARBA00022553"/>
    </source>
</evidence>
<dbReference type="CDD" id="cd00075">
    <property type="entry name" value="HATPase"/>
    <property type="match status" value="1"/>
</dbReference>
<keyword evidence="17" id="KW-1185">Reference proteome</keyword>
<proteinExistence type="predicted"/>
<dbReference type="RefSeq" id="WP_091556418.1">
    <property type="nucleotide sequence ID" value="NZ_FNPH01000004.1"/>
</dbReference>
<dbReference type="Pfam" id="PF00512">
    <property type="entry name" value="HisKA"/>
    <property type="match status" value="1"/>
</dbReference>
<dbReference type="Gene3D" id="1.20.120.620">
    <property type="entry name" value="Backbone structure of the membrane domain of e. Coli histidine kinase receptor kdpd"/>
    <property type="match status" value="1"/>
</dbReference>
<feature type="domain" description="Histidine kinase" evidence="15">
    <location>
        <begin position="242"/>
        <end position="453"/>
    </location>
</feature>
<keyword evidence="5" id="KW-0597">Phosphoprotein</keyword>
<dbReference type="SUPFAM" id="SSF55874">
    <property type="entry name" value="ATPase domain of HSP90 chaperone/DNA topoisomerase II/histidine kinase"/>
    <property type="match status" value="1"/>
</dbReference>
<evidence type="ECO:0000256" key="7">
    <source>
        <dbReference type="ARBA" id="ARBA00022692"/>
    </source>
</evidence>
<accession>A0A1H3P7D2</accession>
<gene>
    <name evidence="16" type="ORF">SAMN05444365_104332</name>
</gene>
<evidence type="ECO:0000256" key="10">
    <source>
        <dbReference type="ARBA" id="ARBA00022840"/>
    </source>
</evidence>
<dbReference type="InterPro" id="IPR036097">
    <property type="entry name" value="HisK_dim/P_sf"/>
</dbReference>
<dbReference type="Gene3D" id="3.30.565.10">
    <property type="entry name" value="Histidine kinase-like ATPase, C-terminal domain"/>
    <property type="match status" value="1"/>
</dbReference>
<dbReference type="SMART" id="SM00387">
    <property type="entry name" value="HATPase_c"/>
    <property type="match status" value="1"/>
</dbReference>
<dbReference type="PANTHER" id="PTHR45569">
    <property type="entry name" value="SENSOR PROTEIN KDPD"/>
    <property type="match status" value="1"/>
</dbReference>
<evidence type="ECO:0000256" key="3">
    <source>
        <dbReference type="ARBA" id="ARBA00004236"/>
    </source>
</evidence>
<dbReference type="InterPro" id="IPR052023">
    <property type="entry name" value="Histidine_kinase_KdpD"/>
</dbReference>
<evidence type="ECO:0000256" key="12">
    <source>
        <dbReference type="ARBA" id="ARBA00023012"/>
    </source>
</evidence>
<feature type="transmembrane region" description="Helical" evidence="14">
    <location>
        <begin position="31"/>
        <end position="50"/>
    </location>
</feature>
<keyword evidence="8" id="KW-0547">Nucleotide-binding</keyword>